<keyword evidence="2" id="KW-1185">Reference proteome</keyword>
<evidence type="ECO:0000313" key="2">
    <source>
        <dbReference type="Proteomes" id="UP000287394"/>
    </source>
</evidence>
<organism evidence="1 2">
    <name type="scientific">Capsulimonas corticalis</name>
    <dbReference type="NCBI Taxonomy" id="2219043"/>
    <lineage>
        <taxon>Bacteria</taxon>
        <taxon>Bacillati</taxon>
        <taxon>Armatimonadota</taxon>
        <taxon>Armatimonadia</taxon>
        <taxon>Capsulimonadales</taxon>
        <taxon>Capsulimonadaceae</taxon>
        <taxon>Capsulimonas</taxon>
    </lineage>
</organism>
<protein>
    <submittedName>
        <fullName evidence="1">Uncharacterized protein</fullName>
    </submittedName>
</protein>
<dbReference type="EMBL" id="AP025739">
    <property type="protein sequence ID" value="BDI30273.1"/>
    <property type="molecule type" value="Genomic_DNA"/>
</dbReference>
<sequence length="103" mass="11644">MTLTIEVTPDIEQALAEAARRQGQTLEAAATAALREVFGDMPSHQTQPDATLALFEQWDREDATDDVDELQRRDREWRETEGQLRSSRIRFRNAGELTDGKAA</sequence>
<evidence type="ECO:0000313" key="1">
    <source>
        <dbReference type="EMBL" id="BDI30273.1"/>
    </source>
</evidence>
<accession>A0A402CV42</accession>
<dbReference type="Proteomes" id="UP000287394">
    <property type="component" value="Chromosome"/>
</dbReference>
<proteinExistence type="predicted"/>
<name>A0A402CV42_9BACT</name>
<dbReference type="RefSeq" id="WP_125205946.1">
    <property type="nucleotide sequence ID" value="NZ_AP025739.1"/>
</dbReference>
<dbReference type="KEGG" id="ccot:CCAX7_23240"/>
<dbReference type="AlphaFoldDB" id="A0A402CV42"/>
<gene>
    <name evidence="1" type="ORF">CCAX7_23240</name>
</gene>
<reference evidence="1 2" key="1">
    <citation type="journal article" date="2019" name="Int. J. Syst. Evol. Microbiol.">
        <title>Capsulimonas corticalis gen. nov., sp. nov., an aerobic capsulated bacterium, of a novel bacterial order, Capsulimonadales ord. nov., of the class Armatimonadia of the phylum Armatimonadetes.</title>
        <authorList>
            <person name="Li J."/>
            <person name="Kudo C."/>
            <person name="Tonouchi A."/>
        </authorList>
    </citation>
    <scope>NUCLEOTIDE SEQUENCE [LARGE SCALE GENOMIC DNA]</scope>
    <source>
        <strain evidence="1 2">AX-7</strain>
    </source>
</reference>